<feature type="domain" description="Coiled-coil" evidence="3">
    <location>
        <begin position="4847"/>
        <end position="4999"/>
    </location>
</feature>
<accession>A0ABM4L4H5</accession>
<feature type="compositionally biased region" description="Low complexity" evidence="1">
    <location>
        <begin position="6167"/>
        <end position="6181"/>
    </location>
</feature>
<feature type="domain" description="Coiled-coil" evidence="3">
    <location>
        <begin position="1893"/>
        <end position="1945"/>
    </location>
</feature>
<feature type="region of interest" description="Disordered" evidence="1">
    <location>
        <begin position="4628"/>
        <end position="4709"/>
    </location>
</feature>
<feature type="domain" description="Coiled-coil" evidence="3">
    <location>
        <begin position="5343"/>
        <end position="5455"/>
    </location>
</feature>
<sequence length="6949" mass="787045">MLKQFYFFKKALQGGLGDSTFLTLWDLLESWISQNVWIAIFFIISLGIIFEMVLIKICTSFQKKPALPEKSNSDAQEKEHSCLKSMKFDNWSIHSSSEERTDDFSEGTSTSLLTSEENEGYFKDRVLSADEITWAGSSEGKYQVSHFSESHMLSSNETHPSLSLLHSEAKEISLSHRGYPENEREAIQSSSKKLFSMMKTNKTKNLMFSSDFNFSRTSRITMESEDLDVASCPSAHLFLSRDQVRLLEENVRNQIPLKSKAVLESETTYLYSRSQESLIQNQCSFRMDISAQTQVSFPGQNAIQNQGFYEAQFTSQAQRFVNNQESVNCQSDIKARYFSMPQDLTKKPFSSNTQYSFQTQDMDGSQHLVKVPHSVQSQDSSRGLESDKKQLDEAQYSVWFEDSNKIKYSILGQSTIFKNARSLVLTVSPKSVAEEMPQLKSVKLKGQKQIPSSKLNQYTVYGSVPLSPTTNRQKNRRKTLHGKSKFSLKVSSQKSKKTPPSQVFQITVCHASKESKLRGKYNTKKKELDQRKGVSDRALHLIYVSKLVPPYMKKYCRKKLMKVMPGLTGCRHFLLKQNISLDAEKGSCAEYVGKSGTSGKTKNVKQHGGDNKGLKNMSLKIPPQLKQPFMVNNCQLKAPFLLIEANWKNKKSFKDPITQANEVGIAEFHAPNRKKTSDLPFPKHEMPLEEDISEPLQKLVFSPKLESNRRMKTQEDLKSTENSHLPLSNGEKLPTSSPEMQRCLSQGNTQEQEDFLEIVLESSDVNLLISLGTKKRKSSEQLASVKTQESTEDVILKAKKPSILDVTEYDNLSESEELECNSRSNIKNMQDKRIADAFHNATNTTISQPPDMEMLSRLKAKTDTSRIELSHSVVKQEKLPEEKKIWNVKYIEKKCVFKKPQEHDREEEEQALQEEVPQLPQDFRFSLQLKQKSKYVKFEIEQSSSGSRKTQNREQEVKPQTLSTETILGTNPRPTMDPFEVENVKQSTNRPTDRETAEPKNLATVPENLPVGEVLIETTECGVPFGRSSRKTLDDRIAEEKEDLKKVLPAVSLGSFIIHVLPLSCFKRQKIRKKLSGTKSILSPKCVIMKAKKPAILLMPDISRHGSLNHRQRLRGNFKIIRKKMLRDNIEEDVLLNVIYPHVYILPHIRTHSRLNAENHSYTKLKQEKSQVEREEKCSDSINKGSDSGNTLEGAKLQAEVRGDKDAPQEAVLPESWNLRLDAYPEKKLKTEKEMHRPPTSAETILESMYSPIIDPPHIENMKSLTTQPELKCTADSEMPLPTLEKSLIGDPLNQTRESDVPGYRSNTREMGYCFAEAKVELPEDLPSTFPETFNCHMPVLTHSKVKKNGVRFSHTECTVRPKSVHMKAVKPSISQTFNITGHRKKLDSNFKAKFEKINQANGLLFEFLNTLYSPMHNRLQGETDSFCHTMLKQGELADEGRPQYVDFFGRNGAFHDREEKVQDEEEMEQKTLLEAASHHTQYLWPDVCQGKETYLDEPDLALDCLTQELPVNEQDVQHQTYFTQTTLQTGLQMLPREAEQLQKTNRTENDITAPMGPKILLPEAGNSSVDKLLNTTERGLPSGRNHERERNSFVEENSELPKDLQVTFLQSSDSVELFVSKSKRKKKSLKLARKRITVSRRHRTMREEKPSISHMLNGRQSKELQCNFKAKMKNPQQNKNVTDALLDIIHFNMLILPNIKMNSRLNVETDRQKIISLGQMQLMQEKSPNGRKLCSPGSIDMSGLSNGVKDGKEVEGEHEALPVPENSQGFIFNAYQKNYELVKSDEELKQPGSKNIQVQPQIHFTQTILGSASCPILDQFQFGKLESYARYSRPKSKEGKTDKIIFSARECGVPSGANHQKEQAGGIEKKETVTSDFCLPTLSTSKSKRNFKRYSDMKTLVNLNCGISKAKKPSISCILNIKGGANPNHRKELGCNLTTKMNKVDQGKKMADNMYSFMTFTPDINMYSKAEREKDILEEKRLSSKQVKQAVSPQGGNITLDDTKETNNQDKEEEESEQEMLLKVILQHSQHFVFFSGQREKLDLQKSENQGSGKILFVIEQDVPQQMQPTDPMQVKTAKKSLQTQNGTTCSVNSQLPLLESKTSLIGQALIDTMRHGVPSNGSHTGEWYSCSKEEKAECKNDPQANALESLHVSTPDLPESKRQRKTFTCRTIKSKMSPKCVIMKARKAPISQIFNISGNGCLKNLPPKTLKSQIIDFLIYIKFSGVLDDLTVERKEGLAQKLPAMILESLDLSTLALPVSKRRRDNLKLMHKRNKMNLKCVALKAKKALISQTFNIMKCGTSSHRRQSECNCKTVMKQGKPVSDIILKAISSPMPVSVDMEIHNRTQAETNMLWKTRLSHEQQQQEQSSGGERAWCACSRDKRGSASNGIKKVKAPGREAALQNSRHFSLNAHKRKMSRFVKSDLELKNSVRKNIPESLTITQELQQQILFIQSVLHSVSCCLLNSFPFEKLPKRTKTQKGLKHTRRPVILSPLPGKSVSESLIVTARSDIPSEKGSRKELAGSILKGKMKLQKALQARSLESFDFSMPASSELKGQRNAAQIPKSRTGKAQMASVLKAISITRSGALRHGKEQDHILENMAKEISQGMSNILMHTFLSPTPASPAINTHKKVKAEEGSFRKKSNIIQLKPDDRKRLYTSSVNKWSISSNISESRWQNEKEKEGNEVLFEAGLQFLNSTGSRKDRNMLITEQEVQQEMLVSENPLESICSPLMIPFQTQELKKNISPQKDILYRIGGKILCPKSGKATFDNLLTDETKCSTISDGNSTEKLDVHSAVSLQLEEEEENIKTQKGIKYIVDQNIPPTKSENSVLGGPCDENSRRKVGGHIAKKHKELQRDLLTMSMTSVLCESKRQKKLFKFPEGKALKSPKHVTMKAKKALCSQMLNITEHGNLYCRKEQECSLKSTIKDVQPNESVTNIFSSPIPISTDNKMNIEMHSTPKTEMDQPRVKMHKHTYLELEKSPCDGKAWRANMTYRQNRSSSTRKMNVQHEKEGKTIQKLLSGSVPHFSFNDHFMKNSVPCKSKSELNSSEGRRTWNLSCTAQKMRQEKHSRETDLDPLSRHMMNVLQVDTVKISPHTQEGTKCMVDLLTPFPKAGTSETGSVQCDSLWDGNPKSKYGSLISEKKAWNQNDLVRTVLKPLDFFSRVSSEPQSQNYTLEFVGKKSIMSTKHVTLKAKKLPISQLLNSTRCLKESQRKKKQQKYKYKMKERPWNESTGEALLCATEGAKIPPPKSGIDEHSFFAAARGTLYNRTLHKNLDGHITEEKAKSGENLATTFLGPLDFFTAVLSDSESQINTVQLSEKKIILNPKCLTMEKKPPISQILKTNRQFTAEHRKNLGSNLENKMKEMRQGKNVVDTFPNTIYFTSDTSDIKRQSRFETEIDRVSRLSLVQPTQMELPVEELMISESLNTAGHAALSIGKEQEEKTDVERDKTGLNADLKPKHASTPIPLHIKMEQSPSTWDIYEEYSEERNALNKAKFREKEECGPQVLFRMAPWYTQPFESGADQMKQQNKMLPLESCSNTVKYLNVSFPQGKESLDGAQATDSLSNSSSPRLRGRKKVHVTCKTYQKVQKEVCLPRVFLHSLSICKPILPESKTQKDSVEQGVKEGIICPQRRTLELKKSGCSKVFNTTDYGTPSNRGEWQQNIKQKTANVKYRKGKSDSVVANIYEFIPSSPHLKLNKETIDGIISNNLKRTKQHVSQMNEKDRIKGVNMKEIMNLNVVLKAEKSSPSYILDRKKCPMLSNIIKQESRVQIGNSKSGMKLTNKCTSLPSLSHPNLNSRIKVGKDKSGIPRSCLSSLKLQASSDVRKTSFAVSINGATLSNVIESKQHLPQKKEEDRENIVYVKDIMGLKCITLKGKRTPFKHILNGKEPQWNNKEEEKMMQEEKSDLDIVQNKPHASIPSLPPLEWGPGIKEEVYMRGITGFCLPSLTLQELLHAMGICEEPTDDILNSIKKAKYMPQKDDNRVEMAVEEIRHPKRIASKVKQSPVAQELQLNIKEKEKKMQEDKDKQVESQSKSCAFISFLPYSEADTRTRREQVMLIKPRSSLLRSKLQESSDIGKIAYKKSIYGDISNSIKKDKEHIMQEEEERVKMAKVIALKKKKSPISQEIQLDIKEQEKKIQKINGEPSGVLTNTSTSIPAPSHLKLDTRIKKADSVTEVPRDSLPELSHQKSSDTVQKANKESTEGDITSDVQEVKENMPHKEEIERSDKKEVMHPKDKDLKGKKVLSQDIPLNLKEQEKAGREGTGKQEAVLPTNQASESSLTHHELDTRIEGEEDIQGITKSAICHLQLQKSFDAEKIAYTTSIGDDISNDVKAVQEYEPQKREDRRKIVNMEYYILPCPHVLGTPGDCGPQIREVQTNEEELGHVQERKSEVDEVLTGPSVPQFKLNKGIEYKEEKQGVTRPFLPPSWQRESSDAEKLEYAGSPLNDMSSDSKRTKYVTQREDIANIFEKDIMHSKYVALKAKKSPLFHILNTNKLEVNIKEQVKGGQEATKETVVLQSKICPLTTSSIPLKLDTIKEEEDESGVTNYMPHLEPQNSLPLGQIASTESIDSRVKKGKRHVLQKENDRGQTIAMNGCTHPNGTDFKAKTSPPPCVFGVTEHDALSKRREPQCSSKERVELQQGRKGGPDVALTKTPPPMPSPSHSRWDTRTKADKDLLASTRFSPSQLQLPESSGAGKIRHADSSGGIGLCDVIIKANQHVPYKEAKERVKTEGEKGKIFSKTITLRAETSPLTHLLSRKGPPSNIKEQGKEVQEGKGEPERRETYASLPPPSDRKWHIRMDEKEDTVGITKSYFPPLKIQNPSNSGKKAYNKLFDGHMLIKEDKLKTNVEDKMFPKCMDLKAKKLPLSYILDTRKLKWKIKEQEDGNKLVTNLKDICISLLTLPYLKFDITEGEGYMIRIKKLPLSQLQSKESSDAAKIAHEETTVGELSKDIKEFKEHVLQKEEKEREKNVDMNSIVDLSDMYLKGKKSPILFTYNLSDLQSKTKEQMEKVQEGKQEPDDVMLTETCASKSSPPHLNVNTTIEGGSVPILTGSSLSPLNLQELSDSEEVVCVEPITHDILISPQESKQHMPQSKEENGVEIVNLTFPKHQEKKMQESKDEPDVVLTKFSTSLPSLPHFKLSKEIQVDDEMLKSSVLQRMSNAGEVVPTESIRGDIMKDVQNEKQYKPQKEKKDREKTVDMRGAMHTTDITLKSKQSPPSHIVHRTELHLNIGGQEQKKCEGQGKPAGSLLRQIYVSKPLTNLTLDKGTQVDEKMLGIKRPSLLPLMLSALSDADKIAETKAIGGEVRRRKQSMSQKEKKYEVRTVDMRIRMHHKEARISPISRILKTKEFVVNIEEPKERVHEGKDEQRTVLTRTFLSIPSAPPLFLDSSSEVDKGAPGITGSHPQQNLQESSDTQKAASREPVAGDGEILVEKAEPPVPLEEAMQQWTSNFMISVQRRKEPPRVKSEGDLSQLLLNSQHEDIYFTGFGTMRSGKRLECFFTGREAQPENYKTETFTTFLSYPTMDPTKIENLKKETEIMDNLNRNMNPQGLVSLPRKISKEIHITFGTPVSSRGFSVSKREAHQPETLSKASLGSADPCKFNKPEKDVQNNDKMNKMFSSAVSAPQTKRSLEKMTIIESNNPQNIEEQEIVMKKQVVLWSQSGHKTRLNSSLSLKFPLQNGKQKTPLEIDVHKQTTVYPGTQILPGGHMDITEFDSIRGKKEQALLVPEQEGSILESLQKSLPPHWTVPIQPGNLEEKNETDTSTTINLEQKKLGMEEGKLKIDTNIAVHLEEDKIEMHRHTTVNLEKEKIKVGTSNTVNLKAPSLKTEESQTKTQAINLMANSCSIKQKHQKELKASGAKQNIQPQKLFQKHVLNSFYAYIPLSPKFDGRKGRLTIADLKRELSPIFSTMKIQNHPISQILGNTGRGTPSNRMKLEYDFNKPEKVISWGEDASGIFIRSLSISMMSPFQTEETVESETNLKREKIICFSKFPEKSPNTCEVVKRNSSNTAKNGDQNFTNTVPQDSQPFMVDEQQMQKLPSVKSEANFSCEINEKTLTPQMEERVVPEHGISKTIKEPDLLIVEQEEKAPKPILTPTECPSMSEVPKENVETHMKSNISMNISPPGVEKPQCETQPFDTTECTWPPEHTNQSEPVRDTTTQKGQQQKTFPGTGPVPPQEKSNEIEIVADSASVESLLLLYKAIKNVFESQVKNWIQDKIYADMLEKVKAQKPDDWQSQPSVGGPDTTATEIHPKVQPKLILERLTPKETNKLTNHLESKALEIKLNLIPERAKQSFTKFNFYPKSAISEGNSSRLYPSHKKMCFLSLQGIDTIELNLKHKCQNDSPPISCRKTLIVNVSSGSEESIRKLKCIDKLESGTSLVTSANEVPLPHILQNYSVDEKDKLLIHFSKKTLEIQMKAFSRIVRESYEMADAQERRKPSCKCINSGVKIPKRRNRILLLFEEKSLHQIDLDLQYKYLRFLLGLRGKSMFPKPNALPKHTLKLNTVAMCKSGDDSRESGGLSIDTGSLEQHISFKMQSPHENSSLTRKFLEPTHVCSDPDQHGTVQKDTAVLSELKSRVTPEKDKQYHVWFQEINTYESFDLKTQKNAPSLVDSHSVQIPDYFTDSQTKIESSTNLNKCSPLELRDSEECIFLEANPYLSQESQKILLELQKGIPLKHLFKMKKIKTDLKPFYNEDSGSHYISGCRKHSSIVTPPNYKSYKSKKYRSSSKIQSPDCLCHSSLNAVEVPSVSPYISFSEEKFSWTTGSRTSYSFAPLTESNIKLHLAKSQGKPHRHPESKERKKTKFDLFRKNNIHWDCDYSCTQSKEKHTRKKKVYIYEPERSDYFPSKHKSTSKPHQEDINFHSERQQNQPFFYACTPADSLEIIPKTIRWNVPQKTLRKRNFRVPLVAKISSSCSIWSSSKKLLGSLLEPFNPVHPN</sequence>
<feature type="domain" description="Coiled-coil" evidence="3">
    <location>
        <begin position="4468"/>
        <end position="4669"/>
    </location>
</feature>
<feature type="region of interest" description="Disordered" evidence="1">
    <location>
        <begin position="6240"/>
        <end position="6263"/>
    </location>
</feature>
<feature type="region of interest" description="Disordered" evidence="1">
    <location>
        <begin position="707"/>
        <end position="741"/>
    </location>
</feature>
<name>A0ABM4L4H5_EQUPR</name>
<proteinExistence type="predicted"/>
<feature type="region of interest" description="Disordered" evidence="1">
    <location>
        <begin position="4148"/>
        <end position="4288"/>
    </location>
</feature>
<feature type="region of interest" description="Disordered" evidence="1">
    <location>
        <begin position="463"/>
        <end position="498"/>
    </location>
</feature>
<feature type="domain" description="Coiled-coil" evidence="3">
    <location>
        <begin position="2175"/>
        <end position="2198"/>
    </location>
</feature>
<feature type="compositionally biased region" description="Basic and acidic residues" evidence="1">
    <location>
        <begin position="2002"/>
        <end position="2011"/>
    </location>
</feature>
<evidence type="ECO:0000256" key="2">
    <source>
        <dbReference type="SAM" id="Phobius"/>
    </source>
</evidence>
<dbReference type="InterPro" id="IPR031624">
    <property type="entry name" value="CCDC168_N"/>
</dbReference>
<feature type="compositionally biased region" description="Basic residues" evidence="1">
    <location>
        <begin position="473"/>
        <end position="486"/>
    </location>
</feature>
<feature type="compositionally biased region" description="Basic and acidic residues" evidence="1">
    <location>
        <begin position="4774"/>
        <end position="4791"/>
    </location>
</feature>
<reference evidence="5" key="1">
    <citation type="submission" date="2025-08" db="UniProtKB">
        <authorList>
            <consortium name="RefSeq"/>
        </authorList>
    </citation>
    <scope>IDENTIFICATION</scope>
    <source>
        <tissue evidence="5">Blood</tissue>
    </source>
</reference>
<feature type="compositionally biased region" description="Basic and acidic residues" evidence="1">
    <location>
        <begin position="707"/>
        <end position="721"/>
    </location>
</feature>
<dbReference type="GeneID" id="103560020"/>
<evidence type="ECO:0000313" key="4">
    <source>
        <dbReference type="Proteomes" id="UP001652662"/>
    </source>
</evidence>
<feature type="compositionally biased region" description="Polar residues" evidence="1">
    <location>
        <begin position="1180"/>
        <end position="1191"/>
    </location>
</feature>
<feature type="compositionally biased region" description="Polar residues" evidence="1">
    <location>
        <begin position="5411"/>
        <end position="5426"/>
    </location>
</feature>
<gene>
    <name evidence="5" type="primary">CCDC168</name>
</gene>
<feature type="region of interest" description="Disordered" evidence="1">
    <location>
        <begin position="5395"/>
        <end position="5446"/>
    </location>
</feature>
<dbReference type="InterPro" id="IPR053366">
    <property type="entry name" value="LRR_transmembrane"/>
</dbReference>
<feature type="domain" description="Coiled-coil" evidence="3">
    <location>
        <begin position="4233"/>
        <end position="4362"/>
    </location>
</feature>
<feature type="region of interest" description="Disordered" evidence="1">
    <location>
        <begin position="2384"/>
        <end position="2404"/>
    </location>
</feature>
<evidence type="ECO:0000259" key="3">
    <source>
        <dbReference type="Pfam" id="PF15804"/>
    </source>
</evidence>
<feature type="domain" description="Coiled-coil" evidence="3">
    <location>
        <begin position="3619"/>
        <end position="3696"/>
    </location>
</feature>
<feature type="compositionally biased region" description="Basic and acidic residues" evidence="1">
    <location>
        <begin position="1167"/>
        <end position="1179"/>
    </location>
</feature>
<feature type="region of interest" description="Disordered" evidence="1">
    <location>
        <begin position="1167"/>
        <end position="1191"/>
    </location>
</feature>
<dbReference type="PANTHER" id="PTHR35542:SF2">
    <property type="entry name" value="LEUCINE-RICH REPEAT TRANSMEMBRANE PROTEIN CCDC168"/>
    <property type="match status" value="1"/>
</dbReference>
<feature type="domain" description="Coiled-coil" evidence="3">
    <location>
        <begin position="3184"/>
        <end position="3224"/>
    </location>
</feature>
<feature type="region of interest" description="Disordered" evidence="1">
    <location>
        <begin position="4597"/>
        <end position="4616"/>
    </location>
</feature>
<protein>
    <submittedName>
        <fullName evidence="5">Leucine-rich repeat transmembrane protein CCDC168 isoform X1</fullName>
    </submittedName>
</protein>
<keyword evidence="4" id="KW-1185">Reference proteome</keyword>
<feature type="compositionally biased region" description="Low complexity" evidence="1">
    <location>
        <begin position="489"/>
        <end position="498"/>
    </location>
</feature>
<feature type="compositionally biased region" description="Polar residues" evidence="1">
    <location>
        <begin position="4687"/>
        <end position="4698"/>
    </location>
</feature>
<dbReference type="Pfam" id="PF15804">
    <property type="entry name" value="CCDC168_N"/>
    <property type="match status" value="11"/>
</dbReference>
<feature type="compositionally biased region" description="Polar residues" evidence="1">
    <location>
        <begin position="6141"/>
        <end position="6162"/>
    </location>
</feature>
<feature type="compositionally biased region" description="Basic and acidic residues" evidence="1">
    <location>
        <begin position="5609"/>
        <end position="5620"/>
    </location>
</feature>
<feature type="region of interest" description="Disordered" evidence="1">
    <location>
        <begin position="6131"/>
        <end position="6188"/>
    </location>
</feature>
<feature type="region of interest" description="Disordered" evidence="1">
    <location>
        <begin position="4761"/>
        <end position="4802"/>
    </location>
</feature>
<feature type="region of interest" description="Disordered" evidence="1">
    <location>
        <begin position="596"/>
        <end position="616"/>
    </location>
</feature>
<keyword evidence="2" id="KW-1133">Transmembrane helix</keyword>
<feature type="compositionally biased region" description="Basic and acidic residues" evidence="1">
    <location>
        <begin position="1585"/>
        <end position="1594"/>
    </location>
</feature>
<dbReference type="RefSeq" id="XP_070435345.1">
    <property type="nucleotide sequence ID" value="XM_070579244.1"/>
</dbReference>
<feature type="domain" description="Coiled-coil" evidence="3">
    <location>
        <begin position="5116"/>
        <end position="5231"/>
    </location>
</feature>
<feature type="compositionally biased region" description="Polar residues" evidence="1">
    <location>
        <begin position="958"/>
        <end position="973"/>
    </location>
</feature>
<feature type="compositionally biased region" description="Polar residues" evidence="1">
    <location>
        <begin position="4154"/>
        <end position="4163"/>
    </location>
</feature>
<feature type="domain" description="Coiled-coil" evidence="3">
    <location>
        <begin position="1630"/>
        <end position="1754"/>
    </location>
</feature>
<feature type="compositionally biased region" description="Basic and acidic residues" evidence="1">
    <location>
        <begin position="4217"/>
        <end position="4247"/>
    </location>
</feature>
<keyword evidence="2 5" id="KW-0812">Transmembrane</keyword>
<evidence type="ECO:0000256" key="1">
    <source>
        <dbReference type="SAM" id="MobiDB-lite"/>
    </source>
</evidence>
<feature type="region of interest" description="Disordered" evidence="1">
    <location>
        <begin position="1982"/>
        <end position="2017"/>
    </location>
</feature>
<keyword evidence="2" id="KW-0472">Membrane</keyword>
<feature type="compositionally biased region" description="Polar residues" evidence="1">
    <location>
        <begin position="1985"/>
        <end position="1998"/>
    </location>
</feature>
<feature type="compositionally biased region" description="Basic and acidic residues" evidence="1">
    <location>
        <begin position="4671"/>
        <end position="4683"/>
    </location>
</feature>
<feature type="region of interest" description="Disordered" evidence="1">
    <location>
        <begin position="1577"/>
        <end position="1598"/>
    </location>
</feature>
<feature type="compositionally biased region" description="Basic and acidic residues" evidence="1">
    <location>
        <begin position="4260"/>
        <end position="4271"/>
    </location>
</feature>
<evidence type="ECO:0000313" key="5">
    <source>
        <dbReference type="RefSeq" id="XP_070435345.1"/>
    </source>
</evidence>
<feature type="compositionally biased region" description="Basic and acidic residues" evidence="1">
    <location>
        <begin position="4628"/>
        <end position="4645"/>
    </location>
</feature>
<feature type="domain" description="Coiled-coil" evidence="3">
    <location>
        <begin position="3858"/>
        <end position="4014"/>
    </location>
</feature>
<dbReference type="Proteomes" id="UP001652662">
    <property type="component" value="Chromosome 16"/>
</dbReference>
<feature type="compositionally biased region" description="Basic and acidic residues" evidence="1">
    <location>
        <begin position="4168"/>
        <end position="4196"/>
    </location>
</feature>
<feature type="compositionally biased region" description="Polar residues" evidence="1">
    <location>
        <begin position="463"/>
        <end position="472"/>
    </location>
</feature>
<feature type="region of interest" description="Disordered" evidence="1">
    <location>
        <begin position="5590"/>
        <end position="5620"/>
    </location>
</feature>
<dbReference type="PANTHER" id="PTHR35542">
    <property type="entry name" value="COILED-COIL DOMAIN-CONTAINING PROTEIN 168"/>
    <property type="match status" value="1"/>
</dbReference>
<feature type="transmembrane region" description="Helical" evidence="2">
    <location>
        <begin position="36"/>
        <end position="55"/>
    </location>
</feature>
<feature type="region of interest" description="Disordered" evidence="1">
    <location>
        <begin position="940"/>
        <end position="999"/>
    </location>
</feature>
<organism evidence="4 5">
    <name type="scientific">Equus przewalskii</name>
    <name type="common">Przewalski's horse</name>
    <name type="synonym">Equus caballus przewalskii</name>
    <dbReference type="NCBI Taxonomy" id="9798"/>
    <lineage>
        <taxon>Eukaryota</taxon>
        <taxon>Metazoa</taxon>
        <taxon>Chordata</taxon>
        <taxon>Craniata</taxon>
        <taxon>Vertebrata</taxon>
        <taxon>Euteleostomi</taxon>
        <taxon>Mammalia</taxon>
        <taxon>Eutheria</taxon>
        <taxon>Laurasiatheria</taxon>
        <taxon>Perissodactyla</taxon>
        <taxon>Equidae</taxon>
        <taxon>Equus</taxon>
    </lineage>
</organism>